<evidence type="ECO:0000313" key="2">
    <source>
        <dbReference type="Proteomes" id="UP001060085"/>
    </source>
</evidence>
<sequence length="144" mass="15613">MQESTTLCIGGASGCADDEGAGLNDVPIVNDEEEGVRMGLGLEYGNYRNRVKVARGVDVIAGEIDIPRGIEADARFAMEHDQNCNVATMFASASKKTPLQTTLAKEQTPFEKDSNLSLTEESTKARIPSPILHNKEDLNTSNHY</sequence>
<reference evidence="2" key="1">
    <citation type="journal article" date="2023" name="Nat. Plants">
        <title>Single-cell RNA sequencing provides a high-resolution roadmap for understanding the multicellular compartmentation of specialized metabolism.</title>
        <authorList>
            <person name="Sun S."/>
            <person name="Shen X."/>
            <person name="Li Y."/>
            <person name="Li Y."/>
            <person name="Wang S."/>
            <person name="Li R."/>
            <person name="Zhang H."/>
            <person name="Shen G."/>
            <person name="Guo B."/>
            <person name="Wei J."/>
            <person name="Xu J."/>
            <person name="St-Pierre B."/>
            <person name="Chen S."/>
            <person name="Sun C."/>
        </authorList>
    </citation>
    <scope>NUCLEOTIDE SEQUENCE [LARGE SCALE GENOMIC DNA]</scope>
</reference>
<protein>
    <submittedName>
        <fullName evidence="1">Uncharacterized protein</fullName>
    </submittedName>
</protein>
<gene>
    <name evidence="1" type="ORF">M9H77_17755</name>
</gene>
<accession>A0ACC0B5J3</accession>
<organism evidence="1 2">
    <name type="scientific">Catharanthus roseus</name>
    <name type="common">Madagascar periwinkle</name>
    <name type="synonym">Vinca rosea</name>
    <dbReference type="NCBI Taxonomy" id="4058"/>
    <lineage>
        <taxon>Eukaryota</taxon>
        <taxon>Viridiplantae</taxon>
        <taxon>Streptophyta</taxon>
        <taxon>Embryophyta</taxon>
        <taxon>Tracheophyta</taxon>
        <taxon>Spermatophyta</taxon>
        <taxon>Magnoliopsida</taxon>
        <taxon>eudicotyledons</taxon>
        <taxon>Gunneridae</taxon>
        <taxon>Pentapetalae</taxon>
        <taxon>asterids</taxon>
        <taxon>lamiids</taxon>
        <taxon>Gentianales</taxon>
        <taxon>Apocynaceae</taxon>
        <taxon>Rauvolfioideae</taxon>
        <taxon>Vinceae</taxon>
        <taxon>Catharanthinae</taxon>
        <taxon>Catharanthus</taxon>
    </lineage>
</organism>
<name>A0ACC0B5J3_CATRO</name>
<evidence type="ECO:0000313" key="1">
    <source>
        <dbReference type="EMBL" id="KAI5667902.1"/>
    </source>
</evidence>
<comment type="caution">
    <text evidence="1">The sequence shown here is derived from an EMBL/GenBank/DDBJ whole genome shotgun (WGS) entry which is preliminary data.</text>
</comment>
<proteinExistence type="predicted"/>
<dbReference type="Proteomes" id="UP001060085">
    <property type="component" value="Linkage Group LG04"/>
</dbReference>
<keyword evidence="2" id="KW-1185">Reference proteome</keyword>
<dbReference type="EMBL" id="CM044704">
    <property type="protein sequence ID" value="KAI5667902.1"/>
    <property type="molecule type" value="Genomic_DNA"/>
</dbReference>